<dbReference type="InterPro" id="IPR036388">
    <property type="entry name" value="WH-like_DNA-bd_sf"/>
</dbReference>
<keyword evidence="3" id="KW-1185">Reference proteome</keyword>
<evidence type="ECO:0000313" key="3">
    <source>
        <dbReference type="Proteomes" id="UP000248806"/>
    </source>
</evidence>
<dbReference type="Pfam" id="PF25873">
    <property type="entry name" value="WHD_MalT"/>
    <property type="match status" value="1"/>
</dbReference>
<dbReference type="EMBL" id="QKUF01000001">
    <property type="protein sequence ID" value="PZW36675.1"/>
    <property type="molecule type" value="Genomic_DNA"/>
</dbReference>
<reference evidence="2 3" key="1">
    <citation type="submission" date="2018-06" db="EMBL/GenBank/DDBJ databases">
        <title>Genomic Encyclopedia of Archaeal and Bacterial Type Strains, Phase II (KMG-II): from individual species to whole genera.</title>
        <authorList>
            <person name="Goeker M."/>
        </authorList>
    </citation>
    <scope>NUCLEOTIDE SEQUENCE [LARGE SCALE GENOMIC DNA]</scope>
    <source>
        <strain evidence="2 3">ATCC BAA-1881</strain>
    </source>
</reference>
<accession>A0A326UFK6</accession>
<dbReference type="InterPro" id="IPR005158">
    <property type="entry name" value="BTAD"/>
</dbReference>
<dbReference type="InterPro" id="IPR016032">
    <property type="entry name" value="Sig_transdc_resp-reg_C-effctor"/>
</dbReference>
<dbReference type="SUPFAM" id="SSF52540">
    <property type="entry name" value="P-loop containing nucleoside triphosphate hydrolases"/>
    <property type="match status" value="1"/>
</dbReference>
<dbReference type="InterPro" id="IPR059106">
    <property type="entry name" value="WHD_MalT"/>
</dbReference>
<dbReference type="Gene3D" id="3.40.50.300">
    <property type="entry name" value="P-loop containing nucleotide triphosphate hydrolases"/>
    <property type="match status" value="1"/>
</dbReference>
<organism evidence="2 3">
    <name type="scientific">Thermosporothrix hazakensis</name>
    <dbReference type="NCBI Taxonomy" id="644383"/>
    <lineage>
        <taxon>Bacteria</taxon>
        <taxon>Bacillati</taxon>
        <taxon>Chloroflexota</taxon>
        <taxon>Ktedonobacteria</taxon>
        <taxon>Ktedonobacterales</taxon>
        <taxon>Thermosporotrichaceae</taxon>
        <taxon>Thermosporothrix</taxon>
    </lineage>
</organism>
<dbReference type="RefSeq" id="WP_111319122.1">
    <property type="nucleotide sequence ID" value="NZ_BIFX01000001.1"/>
</dbReference>
<evidence type="ECO:0000313" key="2">
    <source>
        <dbReference type="EMBL" id="PZW36675.1"/>
    </source>
</evidence>
<name>A0A326UFK6_THEHA</name>
<dbReference type="SUPFAM" id="SSF48452">
    <property type="entry name" value="TPR-like"/>
    <property type="match status" value="1"/>
</dbReference>
<dbReference type="Gene3D" id="1.10.10.10">
    <property type="entry name" value="Winged helix-like DNA-binding domain superfamily/Winged helix DNA-binding domain"/>
    <property type="match status" value="1"/>
</dbReference>
<dbReference type="GO" id="GO:0006355">
    <property type="term" value="P:regulation of DNA-templated transcription"/>
    <property type="evidence" value="ECO:0007669"/>
    <property type="project" value="InterPro"/>
</dbReference>
<dbReference type="SUPFAM" id="SSF46894">
    <property type="entry name" value="C-terminal effector domain of the bipartite response regulators"/>
    <property type="match status" value="1"/>
</dbReference>
<dbReference type="AlphaFoldDB" id="A0A326UFK6"/>
<dbReference type="Gene3D" id="1.25.40.10">
    <property type="entry name" value="Tetratricopeptide repeat domain"/>
    <property type="match status" value="1"/>
</dbReference>
<keyword evidence="2" id="KW-0238">DNA-binding</keyword>
<dbReference type="PANTHER" id="PTHR35807">
    <property type="entry name" value="TRANSCRIPTIONAL REGULATOR REDD-RELATED"/>
    <property type="match status" value="1"/>
</dbReference>
<evidence type="ECO:0000259" key="1">
    <source>
        <dbReference type="SMART" id="SM01043"/>
    </source>
</evidence>
<proteinExistence type="predicted"/>
<dbReference type="InterPro" id="IPR051677">
    <property type="entry name" value="AfsR-DnrI-RedD_regulator"/>
</dbReference>
<dbReference type="OrthoDB" id="134656at2"/>
<dbReference type="InterPro" id="IPR041664">
    <property type="entry name" value="AAA_16"/>
</dbReference>
<gene>
    <name evidence="2" type="ORF">EI42_00855</name>
</gene>
<dbReference type="Proteomes" id="UP000248806">
    <property type="component" value="Unassembled WGS sequence"/>
</dbReference>
<dbReference type="InterPro" id="IPR027417">
    <property type="entry name" value="P-loop_NTPase"/>
</dbReference>
<dbReference type="SMART" id="SM01043">
    <property type="entry name" value="BTAD"/>
    <property type="match status" value="1"/>
</dbReference>
<comment type="caution">
    <text evidence="2">The sequence shown here is derived from an EMBL/GenBank/DDBJ whole genome shotgun (WGS) entry which is preliminary data.</text>
</comment>
<dbReference type="InterPro" id="IPR011990">
    <property type="entry name" value="TPR-like_helical_dom_sf"/>
</dbReference>
<dbReference type="GO" id="GO:0003677">
    <property type="term" value="F:DNA binding"/>
    <property type="evidence" value="ECO:0007669"/>
    <property type="project" value="UniProtKB-KW"/>
</dbReference>
<sequence length="690" mass="79235">MDRERLEGHTPVIRIYLLGQCRLERWNRSEWQEVHEAAWQQRRIRTFLGCLLSVPSRMLGREQVMEALWPETDLETAANRLNITVHSLRQLLEPDLARPANSSLLRLEHDIFRFASQQRVWLDADHFEMLLQQALQTQEPSERESLLEEAMALYRGDFLQGEQIASWVTVRRETLQRKWFGVLLALADSYMEKEAFVQALALLEKLLQAYPAHEAAACRLMRVLALQGSRTEALLAYRRLEATLWKFYGAEPLPETRALYEQLQSSGQIGAVHPRLPLPVARGTRCHFVGREYEYQRILEQADALQSDKEGFPHSLFLTGEPGIGKTRLAEEVSRALSERGWAILWNKVYEQEQTVSYRLWIDVLRQLSGLEQVQGMERVLRETLSGLLLSSAPSWSARVARERFSLTETLLECLYLAGQKAPILLVFDDLHYADRASIEVFATIVRRVWLQPVLLLGTCNPLTDGEENGLQMLIRDLQAEQRAWHLELKPLPSEQIGRLLRRCSPAIQRSILEYAHGNPFFAIEFIHAIQEMEQQQGENEILYTLKFGSLPSTIAAAVDLRLEKLSEQCRRVLSKVAVLDHPFPFELVALMTQGQGGLSQMLEEALQAGILLVEKQGEQELYRFAHPLFGKRLYERLSAARQASLHRLAGEALSRLYKQDEEEVWCTISYHLLKGGQNPFTQRGKREAS</sequence>
<feature type="domain" description="Bacterial transcriptional activator" evidence="1">
    <location>
        <begin position="122"/>
        <end position="264"/>
    </location>
</feature>
<protein>
    <submittedName>
        <fullName evidence="2">DNA-binding SARP family transcriptional activator</fullName>
    </submittedName>
</protein>
<dbReference type="Pfam" id="PF13191">
    <property type="entry name" value="AAA_16"/>
    <property type="match status" value="1"/>
</dbReference>
<dbReference type="Pfam" id="PF03704">
    <property type="entry name" value="BTAD"/>
    <property type="match status" value="1"/>
</dbReference>